<dbReference type="Pfam" id="PF00026">
    <property type="entry name" value="Asp"/>
    <property type="match status" value="1"/>
</dbReference>
<protein>
    <recommendedName>
        <fullName evidence="3">Peptidase A1 domain-containing protein</fullName>
    </recommendedName>
</protein>
<dbReference type="InterPro" id="IPR034164">
    <property type="entry name" value="Pepsin-like_dom"/>
</dbReference>
<feature type="domain" description="Peptidase A1" evidence="3">
    <location>
        <begin position="67"/>
        <end position="378"/>
    </location>
</feature>
<evidence type="ECO:0000259" key="3">
    <source>
        <dbReference type="PROSITE" id="PS51767"/>
    </source>
</evidence>
<dbReference type="EMBL" id="CP141885">
    <property type="protein sequence ID" value="WRT66963.1"/>
    <property type="molecule type" value="Genomic_DNA"/>
</dbReference>
<dbReference type="RefSeq" id="XP_062791703.1">
    <property type="nucleotide sequence ID" value="XM_062935652.1"/>
</dbReference>
<keyword evidence="2" id="KW-0732">Signal</keyword>
<dbReference type="SUPFAM" id="SSF50630">
    <property type="entry name" value="Acid proteases"/>
    <property type="match status" value="1"/>
</dbReference>
<reference evidence="4 5" key="1">
    <citation type="submission" date="2024-01" db="EMBL/GenBank/DDBJ databases">
        <title>Comparative genomics of Cryptococcus and Kwoniella reveals pathogenesis evolution and contrasting modes of karyotype evolution via chromosome fusion or intercentromeric recombination.</title>
        <authorList>
            <person name="Coelho M.A."/>
            <person name="David-Palma M."/>
            <person name="Shea T."/>
            <person name="Bowers K."/>
            <person name="McGinley-Smith S."/>
            <person name="Mohammad A.W."/>
            <person name="Gnirke A."/>
            <person name="Yurkov A.M."/>
            <person name="Nowrousian M."/>
            <person name="Sun S."/>
            <person name="Cuomo C.A."/>
            <person name="Heitman J."/>
        </authorList>
    </citation>
    <scope>NUCLEOTIDE SEQUENCE [LARGE SCALE GENOMIC DNA]</scope>
    <source>
        <strain evidence="4">CBS 11374</strain>
    </source>
</reference>
<accession>A0ABZ1CZ01</accession>
<dbReference type="InterPro" id="IPR001461">
    <property type="entry name" value="Aspartic_peptidase_A1"/>
</dbReference>
<dbReference type="CDD" id="cd05471">
    <property type="entry name" value="pepsin_like"/>
    <property type="match status" value="1"/>
</dbReference>
<evidence type="ECO:0000256" key="1">
    <source>
        <dbReference type="ARBA" id="ARBA00007447"/>
    </source>
</evidence>
<evidence type="ECO:0000313" key="4">
    <source>
        <dbReference type="EMBL" id="WRT66963.1"/>
    </source>
</evidence>
<dbReference type="PANTHER" id="PTHR47966:SF57">
    <property type="entry name" value="PEPTIDASE A1 DOMAIN-CONTAINING PROTEIN"/>
    <property type="match status" value="1"/>
</dbReference>
<dbReference type="PROSITE" id="PS51767">
    <property type="entry name" value="PEPTIDASE_A1"/>
    <property type="match status" value="1"/>
</dbReference>
<dbReference type="Gene3D" id="2.40.70.10">
    <property type="entry name" value="Acid Proteases"/>
    <property type="match status" value="2"/>
</dbReference>
<gene>
    <name evidence="4" type="ORF">IL334_003928</name>
</gene>
<evidence type="ECO:0000313" key="5">
    <source>
        <dbReference type="Proteomes" id="UP001329825"/>
    </source>
</evidence>
<dbReference type="PANTHER" id="PTHR47966">
    <property type="entry name" value="BETA-SITE APP-CLEAVING ENZYME, ISOFORM A-RELATED"/>
    <property type="match status" value="1"/>
</dbReference>
<feature type="chain" id="PRO_5045152175" description="Peptidase A1 domain-containing protein" evidence="2">
    <location>
        <begin position="24"/>
        <end position="382"/>
    </location>
</feature>
<comment type="similarity">
    <text evidence="1">Belongs to the peptidase A1 family.</text>
</comment>
<proteinExistence type="inferred from homology"/>
<sequence>MNPIFRFTLLFNLILAGLGFIDGIAIPLNEKRCLSVSSTAILQNLNIKREEQLETIRLDVKAEGAAYTVQMVIDGILLDIHVDTGSSQLWAAHKSCENCVSGKMTVIDTEIPDDCSDQVKIQYATGSVSGCLVNTTISLGQHTLESYPLLVATDISAEIAANGDIYSGTFGLASDSLTNSGSPPVLSQLYKDNKIGSPEVSFYLPRQTASEFAQSGMFIGDPARTQYADITNFAVLSRAGNNDGLYAVKMDSISVDGKAITFDQVAVLDTGSAGIGYPSSLSGSMMPAIYGELEAEAGGAKVSCTASSDDLSLRFQFEGKNFPVRYENLVSKPDGDGKCWALVGTYQSDSEDKWILGNAFLHNVYHSINIDSGEVKIFALND</sequence>
<organism evidence="4 5">
    <name type="scientific">Kwoniella shivajii</name>
    <dbReference type="NCBI Taxonomy" id="564305"/>
    <lineage>
        <taxon>Eukaryota</taxon>
        <taxon>Fungi</taxon>
        <taxon>Dikarya</taxon>
        <taxon>Basidiomycota</taxon>
        <taxon>Agaricomycotina</taxon>
        <taxon>Tremellomycetes</taxon>
        <taxon>Tremellales</taxon>
        <taxon>Cryptococcaceae</taxon>
        <taxon>Kwoniella</taxon>
    </lineage>
</organism>
<dbReference type="Proteomes" id="UP001329825">
    <property type="component" value="Chromosome 5"/>
</dbReference>
<feature type="signal peptide" evidence="2">
    <location>
        <begin position="1"/>
        <end position="23"/>
    </location>
</feature>
<dbReference type="GeneID" id="87956059"/>
<dbReference type="InterPro" id="IPR021109">
    <property type="entry name" value="Peptidase_aspartic_dom_sf"/>
</dbReference>
<dbReference type="InterPro" id="IPR033121">
    <property type="entry name" value="PEPTIDASE_A1"/>
</dbReference>
<evidence type="ECO:0000256" key="2">
    <source>
        <dbReference type="SAM" id="SignalP"/>
    </source>
</evidence>
<name>A0ABZ1CZ01_9TREE</name>
<keyword evidence="5" id="KW-1185">Reference proteome</keyword>